<evidence type="ECO:0000259" key="19">
    <source>
        <dbReference type="Pfam" id="PF00905"/>
    </source>
</evidence>
<comment type="similarity">
    <text evidence="3">In the C-terminal section; belongs to the transpeptidase family.</text>
</comment>
<comment type="caution">
    <text evidence="21">The sequence shown here is derived from an EMBL/GenBank/DDBJ whole genome shotgun (WGS) entry which is preliminary data.</text>
</comment>
<comment type="subcellular location">
    <subcellularLocation>
        <location evidence="1">Cell membrane</location>
    </subcellularLocation>
</comment>
<dbReference type="GO" id="GO:0005886">
    <property type="term" value="C:plasma membrane"/>
    <property type="evidence" value="ECO:0007669"/>
    <property type="project" value="UniProtKB-SubCell"/>
</dbReference>
<keyword evidence="18" id="KW-0812">Transmembrane</keyword>
<comment type="catalytic activity">
    <reaction evidence="16">
        <text>Preferential cleavage: (Ac)2-L-Lys-D-Ala-|-D-Ala. Also transpeptidation of peptidyl-alanyl moieties that are N-acyl substituents of D-alanine.</text>
        <dbReference type="EC" id="3.4.16.4"/>
    </reaction>
</comment>
<evidence type="ECO:0000256" key="13">
    <source>
        <dbReference type="ARBA" id="ARBA00023136"/>
    </source>
</evidence>
<dbReference type="Gene3D" id="1.10.3810.10">
    <property type="entry name" value="Biosynthetic peptidoglycan transglycosylase-like"/>
    <property type="match status" value="1"/>
</dbReference>
<keyword evidence="12" id="KW-0573">Peptidoglycan synthesis</keyword>
<evidence type="ECO:0000313" key="22">
    <source>
        <dbReference type="Proteomes" id="UP000291981"/>
    </source>
</evidence>
<dbReference type="RefSeq" id="WP_130614334.1">
    <property type="nucleotide sequence ID" value="NZ_SGIU01000002.1"/>
</dbReference>
<evidence type="ECO:0000256" key="18">
    <source>
        <dbReference type="SAM" id="Phobius"/>
    </source>
</evidence>
<evidence type="ECO:0000313" key="21">
    <source>
        <dbReference type="EMBL" id="TAI47484.1"/>
    </source>
</evidence>
<evidence type="ECO:0000256" key="17">
    <source>
        <dbReference type="ARBA" id="ARBA00049902"/>
    </source>
</evidence>
<dbReference type="InterPro" id="IPR001264">
    <property type="entry name" value="Glyco_trans_51"/>
</dbReference>
<dbReference type="GO" id="GO:0030288">
    <property type="term" value="C:outer membrane-bounded periplasmic space"/>
    <property type="evidence" value="ECO:0007669"/>
    <property type="project" value="TreeGrafter"/>
</dbReference>
<dbReference type="InterPro" id="IPR023346">
    <property type="entry name" value="Lysozyme-like_dom_sf"/>
</dbReference>
<dbReference type="PANTHER" id="PTHR32282">
    <property type="entry name" value="BINDING PROTEIN TRANSPEPTIDASE, PUTATIVE-RELATED"/>
    <property type="match status" value="1"/>
</dbReference>
<dbReference type="InterPro" id="IPR012338">
    <property type="entry name" value="Beta-lactam/transpept-like"/>
</dbReference>
<evidence type="ECO:0000256" key="10">
    <source>
        <dbReference type="ARBA" id="ARBA00022801"/>
    </source>
</evidence>
<dbReference type="EMBL" id="SGIU01000002">
    <property type="protein sequence ID" value="TAI47484.1"/>
    <property type="molecule type" value="Genomic_DNA"/>
</dbReference>
<dbReference type="GO" id="GO:0008360">
    <property type="term" value="P:regulation of cell shape"/>
    <property type="evidence" value="ECO:0007669"/>
    <property type="project" value="UniProtKB-KW"/>
</dbReference>
<proteinExistence type="inferred from homology"/>
<feature type="domain" description="Penicillin-binding protein transpeptidase" evidence="19">
    <location>
        <begin position="430"/>
        <end position="688"/>
    </location>
</feature>
<protein>
    <submittedName>
        <fullName evidence="21">Penicillin-binding protein</fullName>
    </submittedName>
</protein>
<keyword evidence="7" id="KW-0645">Protease</keyword>
<name>A0A4Q8QCS4_9FLAO</name>
<evidence type="ECO:0000256" key="16">
    <source>
        <dbReference type="ARBA" id="ARBA00034000"/>
    </source>
</evidence>
<evidence type="ECO:0000256" key="14">
    <source>
        <dbReference type="ARBA" id="ARBA00023268"/>
    </source>
</evidence>
<evidence type="ECO:0000256" key="4">
    <source>
        <dbReference type="ARBA" id="ARBA00007739"/>
    </source>
</evidence>
<dbReference type="PANTHER" id="PTHR32282:SF11">
    <property type="entry name" value="PENICILLIN-BINDING PROTEIN 1B"/>
    <property type="match status" value="1"/>
</dbReference>
<keyword evidence="5" id="KW-1003">Cell membrane</keyword>
<keyword evidence="22" id="KW-1185">Reference proteome</keyword>
<dbReference type="SUPFAM" id="SSF53955">
    <property type="entry name" value="Lysozyme-like"/>
    <property type="match status" value="1"/>
</dbReference>
<dbReference type="GO" id="GO:0071555">
    <property type="term" value="P:cell wall organization"/>
    <property type="evidence" value="ECO:0007669"/>
    <property type="project" value="UniProtKB-KW"/>
</dbReference>
<keyword evidence="8" id="KW-0328">Glycosyltransferase</keyword>
<dbReference type="InterPro" id="IPR001460">
    <property type="entry name" value="PCN-bd_Tpept"/>
</dbReference>
<dbReference type="GO" id="GO:0008658">
    <property type="term" value="F:penicillin binding"/>
    <property type="evidence" value="ECO:0007669"/>
    <property type="project" value="InterPro"/>
</dbReference>
<evidence type="ECO:0000259" key="20">
    <source>
        <dbReference type="Pfam" id="PF00912"/>
    </source>
</evidence>
<evidence type="ECO:0000256" key="8">
    <source>
        <dbReference type="ARBA" id="ARBA00022676"/>
    </source>
</evidence>
<evidence type="ECO:0000256" key="2">
    <source>
        <dbReference type="ARBA" id="ARBA00004752"/>
    </source>
</evidence>
<evidence type="ECO:0000256" key="15">
    <source>
        <dbReference type="ARBA" id="ARBA00023316"/>
    </source>
</evidence>
<keyword evidence="6" id="KW-0121">Carboxypeptidase</keyword>
<evidence type="ECO:0000256" key="9">
    <source>
        <dbReference type="ARBA" id="ARBA00022679"/>
    </source>
</evidence>
<evidence type="ECO:0000256" key="7">
    <source>
        <dbReference type="ARBA" id="ARBA00022670"/>
    </source>
</evidence>
<keyword evidence="15" id="KW-0961">Cell wall biogenesis/degradation</keyword>
<dbReference type="GO" id="GO:0009002">
    <property type="term" value="F:serine-type D-Ala-D-Ala carboxypeptidase activity"/>
    <property type="evidence" value="ECO:0007669"/>
    <property type="project" value="UniProtKB-EC"/>
</dbReference>
<evidence type="ECO:0000256" key="12">
    <source>
        <dbReference type="ARBA" id="ARBA00022984"/>
    </source>
</evidence>
<dbReference type="SUPFAM" id="SSF56601">
    <property type="entry name" value="beta-lactamase/transpeptidase-like"/>
    <property type="match status" value="1"/>
</dbReference>
<dbReference type="Proteomes" id="UP000291981">
    <property type="component" value="Unassembled WGS sequence"/>
</dbReference>
<evidence type="ECO:0000256" key="5">
    <source>
        <dbReference type="ARBA" id="ARBA00022475"/>
    </source>
</evidence>
<evidence type="ECO:0000256" key="11">
    <source>
        <dbReference type="ARBA" id="ARBA00022960"/>
    </source>
</evidence>
<keyword evidence="11" id="KW-0133">Cell shape</keyword>
<comment type="pathway">
    <text evidence="2">Cell wall biogenesis; peptidoglycan biosynthesis.</text>
</comment>
<dbReference type="Gene3D" id="3.40.710.10">
    <property type="entry name" value="DD-peptidase/beta-lactamase superfamily"/>
    <property type="match status" value="2"/>
</dbReference>
<gene>
    <name evidence="21" type="ORF">EW142_12500</name>
</gene>
<comment type="similarity">
    <text evidence="4">In the N-terminal section; belongs to the glycosyltransferase 51 family.</text>
</comment>
<evidence type="ECO:0000256" key="1">
    <source>
        <dbReference type="ARBA" id="ARBA00004236"/>
    </source>
</evidence>
<comment type="catalytic activity">
    <reaction evidence="17">
        <text>[GlcNAc-(1-&gt;4)-Mur2Ac(oyl-L-Ala-gamma-D-Glu-L-Lys-D-Ala-D-Ala)](n)-di-trans,octa-cis-undecaprenyl diphosphate + beta-D-GlcNAc-(1-&gt;4)-Mur2Ac(oyl-L-Ala-gamma-D-Glu-L-Lys-D-Ala-D-Ala)-di-trans,octa-cis-undecaprenyl diphosphate = [GlcNAc-(1-&gt;4)-Mur2Ac(oyl-L-Ala-gamma-D-Glu-L-Lys-D-Ala-D-Ala)](n+1)-di-trans,octa-cis-undecaprenyl diphosphate + di-trans,octa-cis-undecaprenyl diphosphate + H(+)</text>
        <dbReference type="Rhea" id="RHEA:23708"/>
        <dbReference type="Rhea" id="RHEA-COMP:9602"/>
        <dbReference type="Rhea" id="RHEA-COMP:9603"/>
        <dbReference type="ChEBI" id="CHEBI:15378"/>
        <dbReference type="ChEBI" id="CHEBI:58405"/>
        <dbReference type="ChEBI" id="CHEBI:60033"/>
        <dbReference type="ChEBI" id="CHEBI:78435"/>
        <dbReference type="EC" id="2.4.99.28"/>
    </reaction>
</comment>
<feature type="domain" description="Glycosyl transferase family 51" evidence="20">
    <location>
        <begin position="68"/>
        <end position="242"/>
    </location>
</feature>
<dbReference type="Pfam" id="PF00912">
    <property type="entry name" value="Transgly"/>
    <property type="match status" value="1"/>
</dbReference>
<dbReference type="GO" id="GO:0008955">
    <property type="term" value="F:peptidoglycan glycosyltransferase activity"/>
    <property type="evidence" value="ECO:0007669"/>
    <property type="project" value="UniProtKB-EC"/>
</dbReference>
<evidence type="ECO:0000256" key="3">
    <source>
        <dbReference type="ARBA" id="ARBA00007090"/>
    </source>
</evidence>
<dbReference type="OrthoDB" id="9766909at2"/>
<dbReference type="GO" id="GO:0009252">
    <property type="term" value="P:peptidoglycan biosynthetic process"/>
    <property type="evidence" value="ECO:0007669"/>
    <property type="project" value="UniProtKB-KW"/>
</dbReference>
<evidence type="ECO:0000256" key="6">
    <source>
        <dbReference type="ARBA" id="ARBA00022645"/>
    </source>
</evidence>
<keyword evidence="10" id="KW-0378">Hydrolase</keyword>
<keyword evidence="14" id="KW-0511">Multifunctional enzyme</keyword>
<dbReference type="AlphaFoldDB" id="A0A4Q8QCS4"/>
<dbReference type="GO" id="GO:0006508">
    <property type="term" value="P:proteolysis"/>
    <property type="evidence" value="ECO:0007669"/>
    <property type="project" value="UniProtKB-KW"/>
</dbReference>
<sequence>MAKAKQNQQKGFWKYIKWFWILFGSGIFLVILVFLLASWGVFGTMPTFEHLENPNTNLATEIISSDNQTLGKFYLDDNRTPVAYKELPENLVHALVSTEDARYYEHSGIDARGTIRALAFLGTRGGASTISQQLSKLLFTKKPSGGFGRIIQKVKEWVIAIRLERQYTKEEIVQMYLNLYDFNYNADGIRSAARIYFGKEPIELKTEESAVLVGMLKNSSLYNPIRREELVLNRRNTVLGQMAKYGYLTETEKDSLQQLEMDINFNPESHREGLATYFRMYLQRFLNRWIEENPKPDGEKYNIYLDGLKVYTTVDARMQKNAEDAVQEHMKRLQTEFFHQNTPDRNPTAPFLELETFEIDNIMERAMKVSARWKAMKRQGVSENEIRASFRKETEMTVFDWNSNSFEKDTVMTPLDSIRYYKTFLRTAMMSMEPQTGHVKAWVGGVDYKHFQYDNVIQGARQAGSTFKPFVYAAAIDQLRYSPCDSLPDNQYCIEPLKHGNPEAWCPKNSDGKYSGENLTLKRALANSINTITAQLIDKVGPGSVVNIAKNMGLTREIPEVPSIALGTPDFNVYEMVGAYGTFANQGVYVKPVMVTRIEDKNGTVLYEYTPETKDVLSKDVAYAMVNLMEGVTQFGSGGRLRHSFAKNQTVYKEIITGYPYELTNPIAGKTGTTQNQSDGWFMGMVPNLVTGVWVGGEDRAAHFASLTYGQGASMALPIWALYMKKNYENEELGVSQGAFEEPENMSINVDCTKILKEIQDDLDTEDDLDDLGF</sequence>
<feature type="transmembrane region" description="Helical" evidence="18">
    <location>
        <begin position="20"/>
        <end position="42"/>
    </location>
</feature>
<accession>A0A4Q8QCS4</accession>
<dbReference type="InterPro" id="IPR036950">
    <property type="entry name" value="PBP_transglycosylase"/>
</dbReference>
<dbReference type="Pfam" id="PF00905">
    <property type="entry name" value="Transpeptidase"/>
    <property type="match status" value="1"/>
</dbReference>
<dbReference type="InterPro" id="IPR050396">
    <property type="entry name" value="Glycosyltr_51/Transpeptidase"/>
</dbReference>
<organism evidence="21 22">
    <name type="scientific">Flagellimonas allohymeniacidonis</name>
    <dbReference type="NCBI Taxonomy" id="2517819"/>
    <lineage>
        <taxon>Bacteria</taxon>
        <taxon>Pseudomonadati</taxon>
        <taxon>Bacteroidota</taxon>
        <taxon>Flavobacteriia</taxon>
        <taxon>Flavobacteriales</taxon>
        <taxon>Flavobacteriaceae</taxon>
        <taxon>Flagellimonas</taxon>
    </lineage>
</organism>
<reference evidence="21 22" key="1">
    <citation type="submission" date="2019-02" db="EMBL/GenBank/DDBJ databases">
        <title>Draft genome sequence of Muricauda sp. 176CP4-71.</title>
        <authorList>
            <person name="Park J.-S."/>
        </authorList>
    </citation>
    <scope>NUCLEOTIDE SEQUENCE [LARGE SCALE GENOMIC DNA]</scope>
    <source>
        <strain evidence="21 22">176CP4-71</strain>
    </source>
</reference>
<keyword evidence="13 18" id="KW-0472">Membrane</keyword>
<keyword evidence="9" id="KW-0808">Transferase</keyword>
<keyword evidence="18" id="KW-1133">Transmembrane helix</keyword>